<dbReference type="InterPro" id="IPR052709">
    <property type="entry name" value="Transposase-MT_Hybrid"/>
</dbReference>
<feature type="non-terminal residue" evidence="1">
    <location>
        <position position="145"/>
    </location>
</feature>
<evidence type="ECO:0008006" key="3">
    <source>
        <dbReference type="Google" id="ProtNLM"/>
    </source>
</evidence>
<dbReference type="AlphaFoldDB" id="A0A087TZ62"/>
<sequence>MLAYRRLTSDLICMRKTSQHCGRRPAHVHWFFLFTDFQLSPFWLLYVVFSVCYAHSKCLRQLVLPLTEIRAVIKFLNTRNIKPAEIYGQVTEVYSEYAISDGMVRKWVRMFNAGRTNVHAEARSGRPSVVTDDLERKVDEAIHEN</sequence>
<name>A0A087TZ62_STEMI</name>
<keyword evidence="2" id="KW-1185">Reference proteome</keyword>
<dbReference type="PANTHER" id="PTHR46060:SF1">
    <property type="entry name" value="MARINER MOS1 TRANSPOSASE-LIKE PROTEIN"/>
    <property type="match status" value="1"/>
</dbReference>
<organism evidence="1 2">
    <name type="scientific">Stegodyphus mimosarum</name>
    <name type="common">African social velvet spider</name>
    <dbReference type="NCBI Taxonomy" id="407821"/>
    <lineage>
        <taxon>Eukaryota</taxon>
        <taxon>Metazoa</taxon>
        <taxon>Ecdysozoa</taxon>
        <taxon>Arthropoda</taxon>
        <taxon>Chelicerata</taxon>
        <taxon>Arachnida</taxon>
        <taxon>Araneae</taxon>
        <taxon>Araneomorphae</taxon>
        <taxon>Entelegynae</taxon>
        <taxon>Eresoidea</taxon>
        <taxon>Eresidae</taxon>
        <taxon>Stegodyphus</taxon>
    </lineage>
</organism>
<proteinExistence type="predicted"/>
<dbReference type="OrthoDB" id="8191996at2759"/>
<protein>
    <recommendedName>
        <fullName evidence="3">Mos1 transposase HTH domain-containing protein</fullName>
    </recommendedName>
</protein>
<evidence type="ECO:0000313" key="1">
    <source>
        <dbReference type="EMBL" id="KFM70401.1"/>
    </source>
</evidence>
<dbReference type="Proteomes" id="UP000054359">
    <property type="component" value="Unassembled WGS sequence"/>
</dbReference>
<gene>
    <name evidence="1" type="ORF">X975_13514</name>
</gene>
<dbReference type="EMBL" id="KK117408">
    <property type="protein sequence ID" value="KFM70401.1"/>
    <property type="molecule type" value="Genomic_DNA"/>
</dbReference>
<dbReference type="PANTHER" id="PTHR46060">
    <property type="entry name" value="MARINER MOS1 TRANSPOSASE-LIKE PROTEIN"/>
    <property type="match status" value="1"/>
</dbReference>
<reference evidence="1 2" key="1">
    <citation type="submission" date="2013-11" db="EMBL/GenBank/DDBJ databases">
        <title>Genome sequencing of Stegodyphus mimosarum.</title>
        <authorList>
            <person name="Bechsgaard J."/>
        </authorList>
    </citation>
    <scope>NUCLEOTIDE SEQUENCE [LARGE SCALE GENOMIC DNA]</scope>
</reference>
<accession>A0A087TZ62</accession>
<evidence type="ECO:0000313" key="2">
    <source>
        <dbReference type="Proteomes" id="UP000054359"/>
    </source>
</evidence>